<dbReference type="RefSeq" id="WP_013633341.1">
    <property type="nucleotide sequence ID" value="NC_015177.1"/>
</dbReference>
<keyword evidence="9" id="KW-1133">Transmembrane helix</keyword>
<evidence type="ECO:0000259" key="10">
    <source>
        <dbReference type="Pfam" id="PF13614"/>
    </source>
</evidence>
<dbReference type="CDD" id="cd05387">
    <property type="entry name" value="BY-kinase"/>
    <property type="match status" value="1"/>
</dbReference>
<evidence type="ECO:0000256" key="5">
    <source>
        <dbReference type="ARBA" id="ARBA00022777"/>
    </source>
</evidence>
<keyword evidence="13" id="KW-1185">Reference proteome</keyword>
<dbReference type="AlphaFoldDB" id="F0SD69"/>
<dbReference type="HOGENOM" id="CLU_009912_6_0_10"/>
<evidence type="ECO:0000256" key="8">
    <source>
        <dbReference type="ARBA" id="ARBA00051245"/>
    </source>
</evidence>
<dbReference type="GO" id="GO:0005886">
    <property type="term" value="C:plasma membrane"/>
    <property type="evidence" value="ECO:0007669"/>
    <property type="project" value="TreeGrafter"/>
</dbReference>
<dbReference type="PANTHER" id="PTHR32309:SF13">
    <property type="entry name" value="FERRIC ENTEROBACTIN TRANSPORT PROTEIN FEPE"/>
    <property type="match status" value="1"/>
</dbReference>
<comment type="similarity">
    <text evidence="1">Belongs to the CpsD/CapB family.</text>
</comment>
<dbReference type="InterPro" id="IPR005702">
    <property type="entry name" value="Wzc-like_C"/>
</dbReference>
<dbReference type="Pfam" id="PF13614">
    <property type="entry name" value="AAA_31"/>
    <property type="match status" value="1"/>
</dbReference>
<dbReference type="InterPro" id="IPR050445">
    <property type="entry name" value="Bact_polysacc_biosynth/exp"/>
</dbReference>
<feature type="domain" description="AAA" evidence="10">
    <location>
        <begin position="571"/>
        <end position="690"/>
    </location>
</feature>
<accession>F0SD69</accession>
<feature type="transmembrane region" description="Helical" evidence="9">
    <location>
        <begin position="25"/>
        <end position="45"/>
    </location>
</feature>
<dbReference type="InterPro" id="IPR025669">
    <property type="entry name" value="AAA_dom"/>
</dbReference>
<keyword evidence="7" id="KW-0829">Tyrosine-protein kinase</keyword>
<dbReference type="SUPFAM" id="SSF52540">
    <property type="entry name" value="P-loop containing nucleoside triphosphate hydrolases"/>
    <property type="match status" value="1"/>
</dbReference>
<evidence type="ECO:0000256" key="6">
    <source>
        <dbReference type="ARBA" id="ARBA00022840"/>
    </source>
</evidence>
<protein>
    <recommendedName>
        <fullName evidence="2">non-specific protein-tyrosine kinase</fullName>
        <ecNumber evidence="2">2.7.10.2</ecNumber>
    </recommendedName>
</protein>
<evidence type="ECO:0000256" key="4">
    <source>
        <dbReference type="ARBA" id="ARBA00022741"/>
    </source>
</evidence>
<dbReference type="NCBIfam" id="TIGR01007">
    <property type="entry name" value="eps_fam"/>
    <property type="match status" value="1"/>
</dbReference>
<sequence length="791" mass="90125">MAGTDKRVKQEINYAKFFNIILSRWYWVTLTLLLSLGAAYAYLWYTPKIYSTSAFLKFEEKQPNLSNSVSLAPLTRTYTNKILSESWTFKSRKVIQEAVSLIDWQVSYFLKGKIRITDLYPNKPFTVHILKQDSSFYNQAIDITPLEKGFRLEYANHKKDYAFGSPINIPGISFYIEAKDKLSTVATYQIKFNYPSEFYGRMGANLNISETAKYSNIASVSKTDENPYFAADALNAIIKVYLSQDLQNKSQSAKQIIEFIDTQLDQLSSSVRLSGEKLQNFKQSNNFLDLSSSASTALAEVTKLETAMRTADIQLLQLEQLQKQFLKNNQTISLNFNLDGTVDPMLSNLLNQWNTLVQERISLVGTYKENAKPIIDIDSKLDIIRSAAEENIKSSINRIKQFKNFNQAELNKAYTSLQSMPSQERQLFGLQRDYNINDKIYSFLSEKKLEAQISKASIMPDASSIDPAIPNFAPVSPVANAVWRFAFVIGILSGVGLIFLARALNPYIYDKETIESISNTPIIGIIRHFPVKVDENNTQILTALKPKSVFAESVRSVRTNLSFIASEKSSKVIFVSSEIAGEGKSFVTINLASSLALIDKKVIIIAADLRRSKVHHTFDIKSKAGLSTYLAHKNNLDDIIHHTQQENMDLIVAGQNPPNPSELMYSPRLLEMIEELKKRYDYILFDTAPIGLVSDALPLIQYSDINLFVIRTGVSKLSAAEIPDRINNEHELKNTYIILNDYRPEVLYSTYYNTKYNDNYAGYYYANNTGYDYGYYTDEMKKKSWWKFWDK</sequence>
<dbReference type="GO" id="GO:0004715">
    <property type="term" value="F:non-membrane spanning protein tyrosine kinase activity"/>
    <property type="evidence" value="ECO:0007669"/>
    <property type="project" value="UniProtKB-EC"/>
</dbReference>
<dbReference type="InterPro" id="IPR032807">
    <property type="entry name" value="GNVR"/>
</dbReference>
<reference evidence="12 13" key="1">
    <citation type="journal article" date="2011" name="Stand. Genomic Sci.">
        <title>Complete genome sequence of the gliding, heparinolytic Pedobacter saltans type strain (113).</title>
        <authorList>
            <person name="Liolios K."/>
            <person name="Sikorski J."/>
            <person name="Lu M."/>
            <person name="Nolan M."/>
            <person name="Lapidus A."/>
            <person name="Lucas S."/>
            <person name="Hammon N."/>
            <person name="Deshpande S."/>
            <person name="Cheng J.F."/>
            <person name="Tapia R."/>
            <person name="Han C."/>
            <person name="Goodwin L."/>
            <person name="Pitluck S."/>
            <person name="Huntemann M."/>
            <person name="Ivanova N."/>
            <person name="Pagani I."/>
            <person name="Mavromatis K."/>
            <person name="Ovchinikova G."/>
            <person name="Pati A."/>
            <person name="Chen A."/>
            <person name="Palaniappan K."/>
            <person name="Land M."/>
            <person name="Hauser L."/>
            <person name="Brambilla E.M."/>
            <person name="Kotsyurbenko O."/>
            <person name="Rohde M."/>
            <person name="Tindall B.J."/>
            <person name="Abt B."/>
            <person name="Goker M."/>
            <person name="Detter J.C."/>
            <person name="Woyke T."/>
            <person name="Bristow J."/>
            <person name="Eisen J.A."/>
            <person name="Markowitz V."/>
            <person name="Hugenholtz P."/>
            <person name="Klenk H.P."/>
            <person name="Kyrpides N.C."/>
        </authorList>
    </citation>
    <scope>NUCLEOTIDE SEQUENCE [LARGE SCALE GENOMIC DNA]</scope>
    <source>
        <strain evidence="13">ATCC 51119 / DSM 12145 / JCM 21818 / LMG 10337 / NBRC 100064 / NCIMB 13643</strain>
    </source>
</reference>
<dbReference type="eggNOG" id="COG0489">
    <property type="taxonomic scope" value="Bacteria"/>
</dbReference>
<dbReference type="eggNOG" id="COG3206">
    <property type="taxonomic scope" value="Bacteria"/>
</dbReference>
<dbReference type="EC" id="2.7.10.2" evidence="2"/>
<feature type="domain" description="Tyrosine-protein kinase G-rich" evidence="11">
    <location>
        <begin position="424"/>
        <end position="502"/>
    </location>
</feature>
<evidence type="ECO:0000256" key="9">
    <source>
        <dbReference type="SAM" id="Phobius"/>
    </source>
</evidence>
<evidence type="ECO:0000256" key="2">
    <source>
        <dbReference type="ARBA" id="ARBA00011903"/>
    </source>
</evidence>
<gene>
    <name evidence="12" type="ordered locus">Pedsa_2307</name>
</gene>
<dbReference type="Pfam" id="PF13807">
    <property type="entry name" value="GNVR"/>
    <property type="match status" value="1"/>
</dbReference>
<dbReference type="EMBL" id="CP002545">
    <property type="protein sequence ID" value="ADY52855.1"/>
    <property type="molecule type" value="Genomic_DNA"/>
</dbReference>
<comment type="catalytic activity">
    <reaction evidence="8">
        <text>L-tyrosyl-[protein] + ATP = O-phospho-L-tyrosyl-[protein] + ADP + H(+)</text>
        <dbReference type="Rhea" id="RHEA:10596"/>
        <dbReference type="Rhea" id="RHEA-COMP:10136"/>
        <dbReference type="Rhea" id="RHEA-COMP:20101"/>
        <dbReference type="ChEBI" id="CHEBI:15378"/>
        <dbReference type="ChEBI" id="CHEBI:30616"/>
        <dbReference type="ChEBI" id="CHEBI:46858"/>
        <dbReference type="ChEBI" id="CHEBI:61978"/>
        <dbReference type="ChEBI" id="CHEBI:456216"/>
        <dbReference type="EC" id="2.7.10.2"/>
    </reaction>
</comment>
<dbReference type="OrthoDB" id="9794577at2"/>
<evidence type="ECO:0000313" key="13">
    <source>
        <dbReference type="Proteomes" id="UP000000310"/>
    </source>
</evidence>
<dbReference type="KEGG" id="psn:Pedsa_2307"/>
<keyword evidence="5" id="KW-0418">Kinase</keyword>
<evidence type="ECO:0000256" key="7">
    <source>
        <dbReference type="ARBA" id="ARBA00023137"/>
    </source>
</evidence>
<evidence type="ECO:0000256" key="3">
    <source>
        <dbReference type="ARBA" id="ARBA00022679"/>
    </source>
</evidence>
<evidence type="ECO:0000313" key="12">
    <source>
        <dbReference type="EMBL" id="ADY52855.1"/>
    </source>
</evidence>
<reference evidence="13" key="2">
    <citation type="submission" date="2011-02" db="EMBL/GenBank/DDBJ databases">
        <title>The complete genome of Pedobacter saltans DSM 12145.</title>
        <authorList>
            <consortium name="US DOE Joint Genome Institute (JGI-PGF)"/>
            <person name="Lucas S."/>
            <person name="Copeland A."/>
            <person name="Lapidus A."/>
            <person name="Bruce D."/>
            <person name="Goodwin L."/>
            <person name="Pitluck S."/>
            <person name="Kyrpides N."/>
            <person name="Mavromatis K."/>
            <person name="Pagani I."/>
            <person name="Ivanova N."/>
            <person name="Ovchinnikova G."/>
            <person name="Lu M."/>
            <person name="Detter J.C."/>
            <person name="Han C."/>
            <person name="Land M."/>
            <person name="Hauser L."/>
            <person name="Markowitz V."/>
            <person name="Cheng J.-F."/>
            <person name="Hugenholtz P."/>
            <person name="Woyke T."/>
            <person name="Wu D."/>
            <person name="Tindall B."/>
            <person name="Pomrenke H.G."/>
            <person name="Brambilla E."/>
            <person name="Klenk H.-P."/>
            <person name="Eisen J.A."/>
        </authorList>
    </citation>
    <scope>NUCLEOTIDE SEQUENCE [LARGE SCALE GENOMIC DNA]</scope>
    <source>
        <strain evidence="13">ATCC 51119 / DSM 12145 / JCM 21818 / LMG 10337 / NBRC 100064 / NCIMB 13643</strain>
    </source>
</reference>
<dbReference type="InterPro" id="IPR027417">
    <property type="entry name" value="P-loop_NTPase"/>
</dbReference>
<evidence type="ECO:0000259" key="11">
    <source>
        <dbReference type="Pfam" id="PF13807"/>
    </source>
</evidence>
<feature type="transmembrane region" description="Helical" evidence="9">
    <location>
        <begin position="481"/>
        <end position="501"/>
    </location>
</feature>
<evidence type="ECO:0000256" key="1">
    <source>
        <dbReference type="ARBA" id="ARBA00007316"/>
    </source>
</evidence>
<keyword evidence="9" id="KW-0472">Membrane</keyword>
<proteinExistence type="inferred from homology"/>
<name>F0SD69_PSESL</name>
<dbReference type="PANTHER" id="PTHR32309">
    <property type="entry name" value="TYROSINE-PROTEIN KINASE"/>
    <property type="match status" value="1"/>
</dbReference>
<dbReference type="STRING" id="762903.Pedsa_2307"/>
<dbReference type="GO" id="GO:0005524">
    <property type="term" value="F:ATP binding"/>
    <property type="evidence" value="ECO:0007669"/>
    <property type="project" value="UniProtKB-KW"/>
</dbReference>
<keyword evidence="4" id="KW-0547">Nucleotide-binding</keyword>
<dbReference type="Gene3D" id="3.40.50.300">
    <property type="entry name" value="P-loop containing nucleotide triphosphate hydrolases"/>
    <property type="match status" value="1"/>
</dbReference>
<organism evidence="12 13">
    <name type="scientific">Pseudopedobacter saltans (strain ATCC 51119 / DSM 12145 / JCM 21818 / CCUG 39354 / LMG 10337 / NBRC 100064 / NCIMB 13643)</name>
    <name type="common">Pedobacter saltans</name>
    <dbReference type="NCBI Taxonomy" id="762903"/>
    <lineage>
        <taxon>Bacteria</taxon>
        <taxon>Pseudomonadati</taxon>
        <taxon>Bacteroidota</taxon>
        <taxon>Sphingobacteriia</taxon>
        <taxon>Sphingobacteriales</taxon>
        <taxon>Sphingobacteriaceae</taxon>
        <taxon>Pseudopedobacter</taxon>
    </lineage>
</organism>
<keyword evidence="3 12" id="KW-0808">Transferase</keyword>
<keyword evidence="6" id="KW-0067">ATP-binding</keyword>
<keyword evidence="9" id="KW-0812">Transmembrane</keyword>
<dbReference type="Proteomes" id="UP000000310">
    <property type="component" value="Chromosome"/>
</dbReference>